<comment type="caution">
    <text evidence="2">The sequence shown here is derived from an EMBL/GenBank/DDBJ whole genome shotgun (WGS) entry which is preliminary data.</text>
</comment>
<reference evidence="2 3" key="1">
    <citation type="submission" date="2018-08" db="EMBL/GenBank/DDBJ databases">
        <title>Genomic investigation of the strawberry pathogen Phytophthora fragariae indicates pathogenicity is determined by transcriptional variation in three key races.</title>
        <authorList>
            <person name="Adams T.M."/>
            <person name="Armitage A.D."/>
            <person name="Sobczyk M.K."/>
            <person name="Bates H.J."/>
            <person name="Dunwell J.M."/>
            <person name="Nellist C.F."/>
            <person name="Harrison R.J."/>
        </authorList>
    </citation>
    <scope>NUCLEOTIDE SEQUENCE [LARGE SCALE GENOMIC DNA]</scope>
    <source>
        <strain evidence="2 3">A4</strain>
    </source>
</reference>
<dbReference type="AlphaFoldDB" id="A0A6A4B0U1"/>
<proteinExistence type="predicted"/>
<evidence type="ECO:0000313" key="3">
    <source>
        <dbReference type="Proteomes" id="UP000437068"/>
    </source>
</evidence>
<sequence length="81" mass="8773">TMRLRSLACKCLTATDKRDFIILVESGFTPFQAILFNFLSALSAFLGATMVLAAAPVTNKTMGLLLAVGSVRRYFSPLLLS</sequence>
<feature type="non-terminal residue" evidence="2">
    <location>
        <position position="1"/>
    </location>
</feature>
<gene>
    <name evidence="2" type="ORF">PF001_g31264</name>
</gene>
<keyword evidence="1" id="KW-1133">Transmembrane helix</keyword>
<feature type="transmembrane region" description="Helical" evidence="1">
    <location>
        <begin position="34"/>
        <end position="55"/>
    </location>
</feature>
<evidence type="ECO:0000256" key="1">
    <source>
        <dbReference type="SAM" id="Phobius"/>
    </source>
</evidence>
<name>A0A6A4B0U1_9STRA</name>
<organism evidence="2 3">
    <name type="scientific">Phytophthora fragariae</name>
    <dbReference type="NCBI Taxonomy" id="53985"/>
    <lineage>
        <taxon>Eukaryota</taxon>
        <taxon>Sar</taxon>
        <taxon>Stramenopiles</taxon>
        <taxon>Oomycota</taxon>
        <taxon>Peronosporomycetes</taxon>
        <taxon>Peronosporales</taxon>
        <taxon>Peronosporaceae</taxon>
        <taxon>Phytophthora</taxon>
    </lineage>
</organism>
<protein>
    <submittedName>
        <fullName evidence="2">Uncharacterized protein</fullName>
    </submittedName>
</protein>
<dbReference type="Proteomes" id="UP000437068">
    <property type="component" value="Unassembled WGS sequence"/>
</dbReference>
<accession>A0A6A4B0U1</accession>
<keyword evidence="1" id="KW-0812">Transmembrane</keyword>
<dbReference type="EMBL" id="QXGE01006848">
    <property type="protein sequence ID" value="KAE9264470.1"/>
    <property type="molecule type" value="Genomic_DNA"/>
</dbReference>
<evidence type="ECO:0000313" key="2">
    <source>
        <dbReference type="EMBL" id="KAE9264470.1"/>
    </source>
</evidence>
<keyword evidence="1" id="KW-0472">Membrane</keyword>